<protein>
    <submittedName>
        <fullName evidence="2">Uncharacterized protein</fullName>
    </submittedName>
</protein>
<comment type="caution">
    <text evidence="2">The sequence shown here is derived from an EMBL/GenBank/DDBJ whole genome shotgun (WGS) entry which is preliminary data.</text>
</comment>
<reference evidence="2" key="3">
    <citation type="submission" date="2023-05" db="EMBL/GenBank/DDBJ databases">
        <authorList>
            <person name="Smith C.H."/>
        </authorList>
    </citation>
    <scope>NUCLEOTIDE SEQUENCE</scope>
    <source>
        <strain evidence="2">CHS0354</strain>
        <tissue evidence="2">Mantle</tissue>
    </source>
</reference>
<evidence type="ECO:0000256" key="1">
    <source>
        <dbReference type="SAM" id="MobiDB-lite"/>
    </source>
</evidence>
<gene>
    <name evidence="2" type="ORF">CHS0354_023692</name>
</gene>
<reference evidence="2" key="1">
    <citation type="journal article" date="2021" name="Genome Biol. Evol.">
        <title>A High-Quality Reference Genome for a Parasitic Bivalve with Doubly Uniparental Inheritance (Bivalvia: Unionida).</title>
        <authorList>
            <person name="Smith C.H."/>
        </authorList>
    </citation>
    <scope>NUCLEOTIDE SEQUENCE</scope>
    <source>
        <strain evidence="2">CHS0354</strain>
    </source>
</reference>
<proteinExistence type="predicted"/>
<name>A0AAE0VTT9_9BIVA</name>
<evidence type="ECO:0000313" key="3">
    <source>
        <dbReference type="Proteomes" id="UP001195483"/>
    </source>
</evidence>
<dbReference type="EMBL" id="JAEAOA010001426">
    <property type="protein sequence ID" value="KAK3588932.1"/>
    <property type="molecule type" value="Genomic_DNA"/>
</dbReference>
<evidence type="ECO:0000313" key="2">
    <source>
        <dbReference type="EMBL" id="KAK3588932.1"/>
    </source>
</evidence>
<accession>A0AAE0VTT9</accession>
<dbReference type="AlphaFoldDB" id="A0AAE0VTT9"/>
<sequence>MLCNYRGRGKKINTVPRFPREMSACKADFVSASHGKGRARIIRDNMLLTKDKAQVGLPKNHQVIMDKPAPVFSKTETKYSESWNNEDFPALGSAAVKGSESAVLSRGKPMNSSNQSIQDTHRVNNAAAVFSDSVSCRPDNTKSIKETSKTSQVPARVKDSLKSLNRSTIAWYMDMITTSQKNSAFQLPKDSDMFHKETTYLSGAKSSYDESLMNRYLRNSLDSSIGSHFSSRSVAGSILVRNELPHLKSDDQLSCNVRQSSSFNDNTDVYTHLDMARNNNDLKDNIIANSNNDQCVTLGIINQFSSEGEKSDLMHKHIDYSLVTNYNQSDVNVKTSNIKGENTDKSDDNNGSLERKKYKKKIIPESNSSDCHKWKVKGEFVIQVDGLPPNPDLSGLVDLIASFGTVYDQEVSNNSTSSSARFK</sequence>
<feature type="region of interest" description="Disordered" evidence="1">
    <location>
        <begin position="334"/>
        <end position="358"/>
    </location>
</feature>
<reference evidence="2" key="2">
    <citation type="journal article" date="2021" name="Genome Biol. Evol.">
        <title>Developing a high-quality reference genome for a parasitic bivalve with doubly uniparental inheritance (Bivalvia: Unionida).</title>
        <authorList>
            <person name="Smith C.H."/>
        </authorList>
    </citation>
    <scope>NUCLEOTIDE SEQUENCE</scope>
    <source>
        <strain evidence="2">CHS0354</strain>
        <tissue evidence="2">Mantle</tissue>
    </source>
</reference>
<organism evidence="2 3">
    <name type="scientific">Potamilus streckersoni</name>
    <dbReference type="NCBI Taxonomy" id="2493646"/>
    <lineage>
        <taxon>Eukaryota</taxon>
        <taxon>Metazoa</taxon>
        <taxon>Spiralia</taxon>
        <taxon>Lophotrochozoa</taxon>
        <taxon>Mollusca</taxon>
        <taxon>Bivalvia</taxon>
        <taxon>Autobranchia</taxon>
        <taxon>Heteroconchia</taxon>
        <taxon>Palaeoheterodonta</taxon>
        <taxon>Unionida</taxon>
        <taxon>Unionoidea</taxon>
        <taxon>Unionidae</taxon>
        <taxon>Ambleminae</taxon>
        <taxon>Lampsilini</taxon>
        <taxon>Potamilus</taxon>
    </lineage>
</organism>
<dbReference type="Proteomes" id="UP001195483">
    <property type="component" value="Unassembled WGS sequence"/>
</dbReference>
<keyword evidence="3" id="KW-1185">Reference proteome</keyword>